<protein>
    <submittedName>
        <fullName evidence="2">Xyloglucan endotransglucosylase/hydrolase protein 9</fullName>
    </submittedName>
</protein>
<comment type="caution">
    <text evidence="2">The sequence shown here is derived from an EMBL/GenBank/DDBJ whole genome shotgun (WGS) entry which is preliminary data.</text>
</comment>
<accession>A0A1R3JLX8</accession>
<keyword evidence="1" id="KW-0472">Membrane</keyword>
<proteinExistence type="predicted"/>
<dbReference type="Proteomes" id="UP000187203">
    <property type="component" value="Unassembled WGS sequence"/>
</dbReference>
<feature type="transmembrane region" description="Helical" evidence="1">
    <location>
        <begin position="82"/>
        <end position="107"/>
    </location>
</feature>
<dbReference type="EMBL" id="AWUE01015767">
    <property type="protein sequence ID" value="OMO95815.1"/>
    <property type="molecule type" value="Genomic_DNA"/>
</dbReference>
<name>A0A1R3JLX8_9ROSI</name>
<keyword evidence="1" id="KW-0812">Transmembrane</keyword>
<reference evidence="3" key="1">
    <citation type="submission" date="2013-09" db="EMBL/GenBank/DDBJ databases">
        <title>Corchorus olitorius genome sequencing.</title>
        <authorList>
            <person name="Alam M."/>
            <person name="Haque M.S."/>
            <person name="Islam M.S."/>
            <person name="Emdad E.M."/>
            <person name="Islam M.M."/>
            <person name="Ahmed B."/>
            <person name="Halim A."/>
            <person name="Hossen Q.M.M."/>
            <person name="Hossain M.Z."/>
            <person name="Ahmed R."/>
            <person name="Khan M.M."/>
            <person name="Islam R."/>
            <person name="Rashid M.M."/>
            <person name="Khan S.A."/>
            <person name="Rahman M.S."/>
            <person name="Alam M."/>
            <person name="Yahiya A.S."/>
            <person name="Khan M.S."/>
            <person name="Azam M.S."/>
            <person name="Haque T."/>
            <person name="Lashkar M.Z.H."/>
            <person name="Akhand A.I."/>
            <person name="Morshed G."/>
            <person name="Roy S."/>
            <person name="Uddin K.S."/>
            <person name="Rabeya T."/>
            <person name="Hossain A.S."/>
            <person name="Chowdhury A."/>
            <person name="Snigdha A.R."/>
            <person name="Mortoza M.S."/>
            <person name="Matin S.A."/>
            <person name="Hoque S.M.E."/>
            <person name="Islam M.K."/>
            <person name="Roy D.K."/>
            <person name="Haider R."/>
            <person name="Moosa M.M."/>
            <person name="Elias S.M."/>
            <person name="Hasan A.M."/>
            <person name="Jahan S."/>
            <person name="Shafiuddin M."/>
            <person name="Mahmood N."/>
            <person name="Shommy N.S."/>
        </authorList>
    </citation>
    <scope>NUCLEOTIDE SEQUENCE [LARGE SCALE GENOMIC DNA]</scope>
    <source>
        <strain evidence="3">cv. O-4</strain>
    </source>
</reference>
<dbReference type="AlphaFoldDB" id="A0A1R3JLX8"/>
<dbReference type="STRING" id="93759.A0A1R3JLX8"/>
<evidence type="ECO:0000256" key="1">
    <source>
        <dbReference type="SAM" id="Phobius"/>
    </source>
</evidence>
<evidence type="ECO:0000313" key="3">
    <source>
        <dbReference type="Proteomes" id="UP000187203"/>
    </source>
</evidence>
<organism evidence="2 3">
    <name type="scientific">Corchorus olitorius</name>
    <dbReference type="NCBI Taxonomy" id="93759"/>
    <lineage>
        <taxon>Eukaryota</taxon>
        <taxon>Viridiplantae</taxon>
        <taxon>Streptophyta</taxon>
        <taxon>Embryophyta</taxon>
        <taxon>Tracheophyta</taxon>
        <taxon>Spermatophyta</taxon>
        <taxon>Magnoliopsida</taxon>
        <taxon>eudicotyledons</taxon>
        <taxon>Gunneridae</taxon>
        <taxon>Pentapetalae</taxon>
        <taxon>rosids</taxon>
        <taxon>malvids</taxon>
        <taxon>Malvales</taxon>
        <taxon>Malvaceae</taxon>
        <taxon>Grewioideae</taxon>
        <taxon>Apeibeae</taxon>
        <taxon>Corchorus</taxon>
    </lineage>
</organism>
<keyword evidence="1" id="KW-1133">Transmembrane helix</keyword>
<keyword evidence="3" id="KW-1185">Reference proteome</keyword>
<gene>
    <name evidence="2" type="ORF">COLO4_15657</name>
</gene>
<sequence>MHRFISSKPPLSIPLARSLKDFSKSFLKSSLLLHIIKFQASEPTVEWSSSPRKFQPSLECLVPFLLPLFNESSLRNLANRHVFWSASMAVLFKMPVVLGLFVGLMVLDLASSAKFDELFQSDWASDHFIFEGEHLNLKLDNSSGKY</sequence>
<evidence type="ECO:0000313" key="2">
    <source>
        <dbReference type="EMBL" id="OMO95815.1"/>
    </source>
</evidence>